<organism evidence="1">
    <name type="scientific">Rhizophagus irregularis (strain DAOM 181602 / DAOM 197198 / MUCL 43194)</name>
    <name type="common">Arbuscular mycorrhizal fungus</name>
    <name type="synonym">Glomus intraradices</name>
    <dbReference type="NCBI Taxonomy" id="747089"/>
    <lineage>
        <taxon>Eukaryota</taxon>
        <taxon>Fungi</taxon>
        <taxon>Fungi incertae sedis</taxon>
        <taxon>Mucoromycota</taxon>
        <taxon>Glomeromycotina</taxon>
        <taxon>Glomeromycetes</taxon>
        <taxon>Glomerales</taxon>
        <taxon>Glomeraceae</taxon>
        <taxon>Rhizophagus</taxon>
    </lineage>
</organism>
<accession>U9T6C8</accession>
<dbReference type="HOGENOM" id="CLU_2923843_0_0_1"/>
<protein>
    <submittedName>
        <fullName evidence="1">Uncharacterized protein</fullName>
    </submittedName>
</protein>
<gene>
    <name evidence="1" type="ORF">GLOINDRAFT_5293</name>
</gene>
<dbReference type="EMBL" id="KI294847">
    <property type="protein sequence ID" value="ESA03734.1"/>
    <property type="molecule type" value="Genomic_DNA"/>
</dbReference>
<proteinExistence type="predicted"/>
<name>U9T6C8_RHIID</name>
<dbReference type="AlphaFoldDB" id="U9T6C8"/>
<evidence type="ECO:0000313" key="1">
    <source>
        <dbReference type="EMBL" id="ESA03734.1"/>
    </source>
</evidence>
<reference evidence="1" key="1">
    <citation type="submission" date="2013-07" db="EMBL/GenBank/DDBJ databases">
        <title>The genome of an arbuscular mycorrhizal fungus provides insights into the evolution of the oldest plant symbiosis.</title>
        <authorList>
            <consortium name="DOE Joint Genome Institute"/>
            <person name="Tisserant E."/>
            <person name="Malbreil M."/>
            <person name="Kuo A."/>
            <person name="Kohler A."/>
            <person name="Symeonidi A."/>
            <person name="Balestrini R."/>
            <person name="Charron P."/>
            <person name="Duensing N."/>
            <person name="Frei-dit-Frey N."/>
            <person name="Gianinazzi-Pearson V."/>
            <person name="Gilbert B."/>
            <person name="Handa Y."/>
            <person name="Hijri M."/>
            <person name="Kaul R."/>
            <person name="Kawaguchi M."/>
            <person name="Krajinski F."/>
            <person name="Lammers P."/>
            <person name="Lapierre D."/>
            <person name="Masclaux F.G."/>
            <person name="Murat C."/>
            <person name="Morin E."/>
            <person name="Ndikumana S."/>
            <person name="Pagni M."/>
            <person name="Petitpierre D."/>
            <person name="Requena N."/>
            <person name="Rosikiewicz P."/>
            <person name="Riley R."/>
            <person name="Saito K."/>
            <person name="San Clemente H."/>
            <person name="Shapiro H."/>
            <person name="van Tuinen D."/>
            <person name="Becard G."/>
            <person name="Bonfante P."/>
            <person name="Paszkowski U."/>
            <person name="Shachar-Hill Y."/>
            <person name="Young J.P."/>
            <person name="Sanders I.R."/>
            <person name="Henrissat B."/>
            <person name="Rensing S.A."/>
            <person name="Grigoriev I.V."/>
            <person name="Corradi N."/>
            <person name="Roux C."/>
            <person name="Martin F."/>
        </authorList>
    </citation>
    <scope>NUCLEOTIDE SEQUENCE</scope>
    <source>
        <strain evidence="1">DAOM 197198</strain>
    </source>
</reference>
<sequence length="61" mass="7098">MWKFSQLSFPEKITQNKERNISDKAEVPDKSKTSDKSKFDNLETLLSTAAFTETFNFSKYV</sequence>